<evidence type="ECO:0000256" key="5">
    <source>
        <dbReference type="SAM" id="MobiDB-lite"/>
    </source>
</evidence>
<dbReference type="GO" id="GO:0006952">
    <property type="term" value="P:defense response"/>
    <property type="evidence" value="ECO:0007669"/>
    <property type="project" value="InterPro"/>
</dbReference>
<keyword evidence="1" id="KW-0479">Metal-binding</keyword>
<comment type="caution">
    <text evidence="8">The sequence shown here is derived from an EMBL/GenBank/DDBJ whole genome shotgun (WGS) entry which is preliminary data.</text>
</comment>
<feature type="region of interest" description="Disordered" evidence="5">
    <location>
        <begin position="95"/>
        <end position="116"/>
    </location>
</feature>
<dbReference type="Pfam" id="PF13445">
    <property type="entry name" value="zf-RING_UBOX"/>
    <property type="match status" value="1"/>
</dbReference>
<keyword evidence="6" id="KW-1133">Transmembrane helix</keyword>
<keyword evidence="3" id="KW-0862">Zinc</keyword>
<keyword evidence="9" id="KW-1185">Reference proteome</keyword>
<dbReference type="InterPro" id="IPR011009">
    <property type="entry name" value="Kinase-like_dom_sf"/>
</dbReference>
<name>A0AAN9KE90_CANGL</name>
<dbReference type="InterPro" id="IPR017907">
    <property type="entry name" value="Znf_RING_CS"/>
</dbReference>
<dbReference type="InterPro" id="IPR027370">
    <property type="entry name" value="Znf-RING_euk"/>
</dbReference>
<dbReference type="GO" id="GO:0016567">
    <property type="term" value="P:protein ubiquitination"/>
    <property type="evidence" value="ECO:0007669"/>
    <property type="project" value="InterPro"/>
</dbReference>
<dbReference type="PANTHER" id="PTHR46960">
    <property type="entry name" value="E3 UBIQUITIN-PROTEIN LIGASE KEG"/>
    <property type="match status" value="1"/>
</dbReference>
<dbReference type="PROSITE" id="PS50089">
    <property type="entry name" value="ZF_RING_2"/>
    <property type="match status" value="1"/>
</dbReference>
<dbReference type="CDD" id="cd23140">
    <property type="entry name" value="RING-HC_KEG-like"/>
    <property type="match status" value="1"/>
</dbReference>
<reference evidence="8 9" key="1">
    <citation type="submission" date="2024-01" db="EMBL/GenBank/DDBJ databases">
        <title>The genomes of 5 underutilized Papilionoideae crops provide insights into root nodulation and disease resistanc.</title>
        <authorList>
            <person name="Jiang F."/>
        </authorList>
    </citation>
    <scope>NUCLEOTIDE SEQUENCE [LARGE SCALE GENOMIC DNA]</scope>
    <source>
        <strain evidence="8">LVBAO_FW01</strain>
        <tissue evidence="8">Leaves</tissue>
    </source>
</reference>
<dbReference type="GO" id="GO:0005769">
    <property type="term" value="C:early endosome"/>
    <property type="evidence" value="ECO:0007669"/>
    <property type="project" value="TreeGrafter"/>
</dbReference>
<sequence length="276" mass="31063">MKTKVPCCSVCQTRYDEEERVPLLLQCGHGFCRDCLSRMFSASTETTLTCPRCRHVSLVGNSVNALPKNYPVLGLLRSPSSNAVRSVLDFDFDCTDDDDETEDEEENGDVVRRRRSGSESASRECAAVMAHGELRLVRRIGEGRRAGVETWTAVVGGGGRFRHKVAVKKVEAVEEVECVMEKLEVLRRSSMWCRNVCAFHGSMRVGDSLCLVMDRCYGSIQSEMQRNEGRLTLEQVLRYVVTNCELVHFGKESKFFVFTALIKFLVLAIPFFPVVL</sequence>
<evidence type="ECO:0000256" key="4">
    <source>
        <dbReference type="PROSITE-ProRule" id="PRU00175"/>
    </source>
</evidence>
<dbReference type="GO" id="GO:0005802">
    <property type="term" value="C:trans-Golgi network"/>
    <property type="evidence" value="ECO:0007669"/>
    <property type="project" value="TreeGrafter"/>
</dbReference>
<dbReference type="GO" id="GO:0009788">
    <property type="term" value="P:negative regulation of abscisic acid-activated signaling pathway"/>
    <property type="evidence" value="ECO:0007669"/>
    <property type="project" value="TreeGrafter"/>
</dbReference>
<gene>
    <name evidence="8" type="ORF">VNO77_39366</name>
</gene>
<dbReference type="AlphaFoldDB" id="A0AAN9KE90"/>
<evidence type="ECO:0000256" key="3">
    <source>
        <dbReference type="ARBA" id="ARBA00022833"/>
    </source>
</evidence>
<accession>A0AAN9KE90</accession>
<dbReference type="SMART" id="SM00184">
    <property type="entry name" value="RING"/>
    <property type="match status" value="1"/>
</dbReference>
<evidence type="ECO:0000313" key="9">
    <source>
        <dbReference type="Proteomes" id="UP001367508"/>
    </source>
</evidence>
<evidence type="ECO:0000259" key="7">
    <source>
        <dbReference type="PROSITE" id="PS50089"/>
    </source>
</evidence>
<evidence type="ECO:0000256" key="1">
    <source>
        <dbReference type="ARBA" id="ARBA00022723"/>
    </source>
</evidence>
<dbReference type="SUPFAM" id="SSF56112">
    <property type="entry name" value="Protein kinase-like (PK-like)"/>
    <property type="match status" value="1"/>
</dbReference>
<feature type="compositionally biased region" description="Acidic residues" evidence="5">
    <location>
        <begin position="95"/>
        <end position="108"/>
    </location>
</feature>
<dbReference type="GO" id="GO:0009738">
    <property type="term" value="P:abscisic acid-activated signaling pathway"/>
    <property type="evidence" value="ECO:0007669"/>
    <property type="project" value="InterPro"/>
</dbReference>
<feature type="transmembrane region" description="Helical" evidence="6">
    <location>
        <begin position="255"/>
        <end position="275"/>
    </location>
</feature>
<dbReference type="PROSITE" id="PS00518">
    <property type="entry name" value="ZF_RING_1"/>
    <property type="match status" value="1"/>
</dbReference>
<dbReference type="InterPro" id="IPR013083">
    <property type="entry name" value="Znf_RING/FYVE/PHD"/>
</dbReference>
<evidence type="ECO:0000256" key="6">
    <source>
        <dbReference type="SAM" id="Phobius"/>
    </source>
</evidence>
<dbReference type="Gene3D" id="1.10.510.10">
    <property type="entry name" value="Transferase(Phosphotransferase) domain 1"/>
    <property type="match status" value="1"/>
</dbReference>
<protein>
    <recommendedName>
        <fullName evidence="7">RING-type domain-containing protein</fullName>
    </recommendedName>
</protein>
<feature type="domain" description="RING-type" evidence="7">
    <location>
        <begin position="8"/>
        <end position="54"/>
    </location>
</feature>
<dbReference type="GO" id="GO:0004842">
    <property type="term" value="F:ubiquitin-protein transferase activity"/>
    <property type="evidence" value="ECO:0007669"/>
    <property type="project" value="InterPro"/>
</dbReference>
<dbReference type="GO" id="GO:0045324">
    <property type="term" value="P:late endosome to vacuole transport"/>
    <property type="evidence" value="ECO:0007669"/>
    <property type="project" value="TreeGrafter"/>
</dbReference>
<dbReference type="InterPro" id="IPR001841">
    <property type="entry name" value="Znf_RING"/>
</dbReference>
<dbReference type="GO" id="GO:0008270">
    <property type="term" value="F:zinc ion binding"/>
    <property type="evidence" value="ECO:0007669"/>
    <property type="project" value="UniProtKB-KW"/>
</dbReference>
<evidence type="ECO:0000313" key="8">
    <source>
        <dbReference type="EMBL" id="KAK7314154.1"/>
    </source>
</evidence>
<dbReference type="Gene3D" id="3.30.40.10">
    <property type="entry name" value="Zinc/RING finger domain, C3HC4 (zinc finger)"/>
    <property type="match status" value="1"/>
</dbReference>
<proteinExistence type="predicted"/>
<evidence type="ECO:0000256" key="2">
    <source>
        <dbReference type="ARBA" id="ARBA00022771"/>
    </source>
</evidence>
<keyword evidence="6" id="KW-0472">Membrane</keyword>
<keyword evidence="6" id="KW-0812">Transmembrane</keyword>
<organism evidence="8 9">
    <name type="scientific">Canavalia gladiata</name>
    <name type="common">Sword bean</name>
    <name type="synonym">Dolichos gladiatus</name>
    <dbReference type="NCBI Taxonomy" id="3824"/>
    <lineage>
        <taxon>Eukaryota</taxon>
        <taxon>Viridiplantae</taxon>
        <taxon>Streptophyta</taxon>
        <taxon>Embryophyta</taxon>
        <taxon>Tracheophyta</taxon>
        <taxon>Spermatophyta</taxon>
        <taxon>Magnoliopsida</taxon>
        <taxon>eudicotyledons</taxon>
        <taxon>Gunneridae</taxon>
        <taxon>Pentapetalae</taxon>
        <taxon>rosids</taxon>
        <taxon>fabids</taxon>
        <taxon>Fabales</taxon>
        <taxon>Fabaceae</taxon>
        <taxon>Papilionoideae</taxon>
        <taxon>50 kb inversion clade</taxon>
        <taxon>NPAAA clade</taxon>
        <taxon>indigoferoid/millettioid clade</taxon>
        <taxon>Phaseoleae</taxon>
        <taxon>Canavalia</taxon>
    </lineage>
</organism>
<dbReference type="InterPro" id="IPR044584">
    <property type="entry name" value="KEG"/>
</dbReference>
<keyword evidence="2 4" id="KW-0863">Zinc-finger</keyword>
<dbReference type="SUPFAM" id="SSF57850">
    <property type="entry name" value="RING/U-box"/>
    <property type="match status" value="1"/>
</dbReference>
<dbReference type="PANTHER" id="PTHR46960:SF1">
    <property type="entry name" value="E3 UBIQUITIN-PROTEIN LIGASE KEG"/>
    <property type="match status" value="1"/>
</dbReference>
<dbReference type="EMBL" id="JAYMYQ010000009">
    <property type="protein sequence ID" value="KAK7314154.1"/>
    <property type="molecule type" value="Genomic_DNA"/>
</dbReference>
<dbReference type="Proteomes" id="UP001367508">
    <property type="component" value="Unassembled WGS sequence"/>
</dbReference>